<protein>
    <submittedName>
        <fullName evidence="1">Uncharacterized protein</fullName>
    </submittedName>
</protein>
<dbReference type="RefSeq" id="WP_277616573.1">
    <property type="nucleotide sequence ID" value="NZ_JARPRP010000009.1"/>
</dbReference>
<organism evidence="1 2">
    <name type="scientific">Bacillus paranthracis</name>
    <dbReference type="NCBI Taxonomy" id="2026186"/>
    <lineage>
        <taxon>Bacteria</taxon>
        <taxon>Bacillati</taxon>
        <taxon>Bacillota</taxon>
        <taxon>Bacilli</taxon>
        <taxon>Bacillales</taxon>
        <taxon>Bacillaceae</taxon>
        <taxon>Bacillus</taxon>
        <taxon>Bacillus cereus group</taxon>
    </lineage>
</organism>
<dbReference type="EMBL" id="JARPRR010000009">
    <property type="protein sequence ID" value="MDG0953686.1"/>
    <property type="molecule type" value="Genomic_DNA"/>
</dbReference>
<dbReference type="AlphaFoldDB" id="A0AAJ1NCU3"/>
<evidence type="ECO:0000313" key="2">
    <source>
        <dbReference type="Proteomes" id="UP001216801"/>
    </source>
</evidence>
<evidence type="ECO:0000313" key="1">
    <source>
        <dbReference type="EMBL" id="MDG0953686.1"/>
    </source>
</evidence>
<dbReference type="Proteomes" id="UP001216801">
    <property type="component" value="Unassembled WGS sequence"/>
</dbReference>
<name>A0AAJ1NCU3_9BACI</name>
<sequence>MENKTLILKPIKFHKIDPNKIKTLDDVIQILKRVTLHVNDEGLKGIEHLILKDDE</sequence>
<reference evidence="1" key="1">
    <citation type="submission" date="2023-03" db="EMBL/GenBank/DDBJ databases">
        <title>Genetic diversity of Bacillus cereus sensu lato isolates from Slovenia.</title>
        <authorList>
            <person name="Abdelli M."/>
        </authorList>
    </citation>
    <scope>NUCLEOTIDE SEQUENCE</scope>
    <source>
        <strain evidence="1">SIBC39</strain>
    </source>
</reference>
<proteinExistence type="predicted"/>
<accession>A0AAJ1NCU3</accession>
<gene>
    <name evidence="1" type="ORF">P6U19_13900</name>
</gene>
<comment type="caution">
    <text evidence="1">The sequence shown here is derived from an EMBL/GenBank/DDBJ whole genome shotgun (WGS) entry which is preliminary data.</text>
</comment>